<dbReference type="Proteomes" id="UP000770717">
    <property type="component" value="Unassembled WGS sequence"/>
</dbReference>
<evidence type="ECO:0000313" key="1">
    <source>
        <dbReference type="EMBL" id="KAG9493096.1"/>
    </source>
</evidence>
<evidence type="ECO:0000313" key="2">
    <source>
        <dbReference type="Proteomes" id="UP000770717"/>
    </source>
</evidence>
<proteinExistence type="predicted"/>
<name>A0A8J6FT93_ELECQ</name>
<dbReference type="AlphaFoldDB" id="A0A8J6FT93"/>
<keyword evidence="2" id="KW-1185">Reference proteome</keyword>
<organism evidence="1 2">
    <name type="scientific">Eleutherodactylus coqui</name>
    <name type="common">Puerto Rican coqui</name>
    <dbReference type="NCBI Taxonomy" id="57060"/>
    <lineage>
        <taxon>Eukaryota</taxon>
        <taxon>Metazoa</taxon>
        <taxon>Chordata</taxon>
        <taxon>Craniata</taxon>
        <taxon>Vertebrata</taxon>
        <taxon>Euteleostomi</taxon>
        <taxon>Amphibia</taxon>
        <taxon>Batrachia</taxon>
        <taxon>Anura</taxon>
        <taxon>Neobatrachia</taxon>
        <taxon>Hyloidea</taxon>
        <taxon>Eleutherodactylidae</taxon>
        <taxon>Eleutherodactylinae</taxon>
        <taxon>Eleutherodactylus</taxon>
        <taxon>Eleutherodactylus</taxon>
    </lineage>
</organism>
<reference evidence="1" key="1">
    <citation type="thesis" date="2020" institute="ProQuest LLC" country="789 East Eisenhower Parkway, Ann Arbor, MI, USA">
        <title>Comparative Genomics and Chromosome Evolution.</title>
        <authorList>
            <person name="Mudd A.B."/>
        </authorList>
    </citation>
    <scope>NUCLEOTIDE SEQUENCE</scope>
    <source>
        <strain evidence="1">HN-11 Male</strain>
        <tissue evidence="1">Kidney and liver</tissue>
    </source>
</reference>
<sequence>MWSAVVLRWKPFYHTVDLHAFQVLPFSMFKRMYKFGAQKSYLEAQRSEKIDLDRADYKGWLLAFRQLCIKHVQEQGLLNDVKAVYCVYTNFTGLTFPLDSIEPISDRIG</sequence>
<protein>
    <submittedName>
        <fullName evidence="1">Uncharacterized protein</fullName>
    </submittedName>
</protein>
<comment type="caution">
    <text evidence="1">The sequence shown here is derived from an EMBL/GenBank/DDBJ whole genome shotgun (WGS) entry which is preliminary data.</text>
</comment>
<accession>A0A8J6FT93</accession>
<dbReference type="EMBL" id="WNTK01000001">
    <property type="protein sequence ID" value="KAG9493096.1"/>
    <property type="molecule type" value="Genomic_DNA"/>
</dbReference>
<gene>
    <name evidence="1" type="ORF">GDO78_001163</name>
</gene>